<protein>
    <recommendedName>
        <fullName evidence="14">Chitin-binding type-1 domain-containing protein</fullName>
    </recommendedName>
</protein>
<proteinExistence type="predicted"/>
<dbReference type="EMBL" id="MCFG01000005">
    <property type="protein sequence ID" value="ORX87774.1"/>
    <property type="molecule type" value="Genomic_DNA"/>
</dbReference>
<evidence type="ECO:0000313" key="12">
    <source>
        <dbReference type="EMBL" id="ORX87774.1"/>
    </source>
</evidence>
<evidence type="ECO:0000259" key="10">
    <source>
        <dbReference type="PROSITE" id="PS50941"/>
    </source>
</evidence>
<evidence type="ECO:0000256" key="9">
    <source>
        <dbReference type="SAM" id="SignalP"/>
    </source>
</evidence>
<comment type="caution">
    <text evidence="12">The sequence shown here is derived from an EMBL/GenBank/DDBJ whole genome shotgun (WGS) entry which is preliminary data.</text>
</comment>
<keyword evidence="8" id="KW-0175">Coiled coil</keyword>
<evidence type="ECO:0000256" key="7">
    <source>
        <dbReference type="PROSITE-ProRule" id="PRU00261"/>
    </source>
</evidence>
<dbReference type="CDD" id="cd00118">
    <property type="entry name" value="LysM"/>
    <property type="match status" value="1"/>
</dbReference>
<comment type="cofactor">
    <cofactor evidence="1">
        <name>Co(2+)</name>
        <dbReference type="ChEBI" id="CHEBI:48828"/>
    </cofactor>
</comment>
<dbReference type="GO" id="GO:0046872">
    <property type="term" value="F:metal ion binding"/>
    <property type="evidence" value="ECO:0007669"/>
    <property type="project" value="UniProtKB-KW"/>
</dbReference>
<dbReference type="OrthoDB" id="2140120at2759"/>
<sequence>MNKIHFIIQILSSLIYISHASSIACKQYYTIKNGDNCQNIAIRHNISVEKLKIINPLIDCDSLEDETSLCIKADLKYLDYIDISLDGTCGEGHGQCPKGQCCNKYGYCGTGKNFCGQGCQSEFGTCDGKKKVKMVDTERFYNNIQEKNDKVNEALNELMSKDEAELFNQYADASIEDIENTIINMNGFNEEDMNFDNFNIENCKDNCFKSYVKFKRVINDQNNPFNIETYNKVLKASGQMTIDEDYFLNDCLSQCLYYNEMKDVYKNDNVKYYINQYKKKRNEEIENHNLMKREKFDCSKKDKEITVLENKKDGSIVYKKSDYSALLGSRVDGCSAGIFKDFITVFTPACNGHDACYHCSDDKSKCDINFKDNMDNLCDKVYSSLRLERVTCHLKANIAYAAVSVGKFAFDGWNGDRSYVKNNKEKDLSNNYFGSYCICDKYDIDHFVSKSYTFE</sequence>
<feature type="domain" description="LysM" evidence="11">
    <location>
        <begin position="27"/>
        <end position="71"/>
    </location>
</feature>
<dbReference type="InterPro" id="IPR001002">
    <property type="entry name" value="Chitin-bd_1"/>
</dbReference>
<dbReference type="Proteomes" id="UP000193944">
    <property type="component" value="Unassembled WGS sequence"/>
</dbReference>
<keyword evidence="4 9" id="KW-0732">Signal</keyword>
<comment type="caution">
    <text evidence="7">Lacks conserved residue(s) required for the propagation of feature annotation.</text>
</comment>
<evidence type="ECO:0000256" key="2">
    <source>
        <dbReference type="ARBA" id="ARBA00022669"/>
    </source>
</evidence>
<dbReference type="Pfam" id="PF01476">
    <property type="entry name" value="LysM"/>
    <property type="match status" value="1"/>
</dbReference>
<feature type="disulfide bond" evidence="7">
    <location>
        <begin position="101"/>
        <end position="115"/>
    </location>
</feature>
<dbReference type="PROSITE" id="PS51782">
    <property type="entry name" value="LYSM"/>
    <property type="match status" value="1"/>
</dbReference>
<dbReference type="Pfam" id="PF00187">
    <property type="entry name" value="Chitin_bind_1"/>
    <property type="match status" value="1"/>
</dbReference>
<evidence type="ECO:0000256" key="6">
    <source>
        <dbReference type="ARBA" id="ARBA00023277"/>
    </source>
</evidence>
<dbReference type="InterPro" id="IPR018392">
    <property type="entry name" value="LysM"/>
</dbReference>
<dbReference type="AlphaFoldDB" id="A0A1Y1XR32"/>
<dbReference type="SMART" id="SM00257">
    <property type="entry name" value="LysM"/>
    <property type="match status" value="1"/>
</dbReference>
<feature type="domain" description="Chitin-binding type-1" evidence="10">
    <location>
        <begin position="86"/>
        <end position="128"/>
    </location>
</feature>
<feature type="chain" id="PRO_5013050523" description="Chitin-binding type-1 domain-containing protein" evidence="9">
    <location>
        <begin position="21"/>
        <end position="455"/>
    </location>
</feature>
<feature type="coiled-coil region" evidence="8">
    <location>
        <begin position="137"/>
        <end position="164"/>
    </location>
</feature>
<keyword evidence="5" id="KW-0378">Hydrolase</keyword>
<dbReference type="PROSITE" id="PS50941">
    <property type="entry name" value="CHIT_BIND_I_2"/>
    <property type="match status" value="1"/>
</dbReference>
<keyword evidence="3" id="KW-0479">Metal-binding</keyword>
<dbReference type="GO" id="GO:0006644">
    <property type="term" value="P:phospholipid metabolic process"/>
    <property type="evidence" value="ECO:0007669"/>
    <property type="project" value="InterPro"/>
</dbReference>
<dbReference type="GO" id="GO:0004623">
    <property type="term" value="F:phospholipase A2 activity"/>
    <property type="evidence" value="ECO:0007669"/>
    <property type="project" value="InterPro"/>
</dbReference>
<dbReference type="Gene3D" id="3.10.350.10">
    <property type="entry name" value="LysM domain"/>
    <property type="match status" value="1"/>
</dbReference>
<dbReference type="PROSITE" id="PS51257">
    <property type="entry name" value="PROKAR_LIPOPROTEIN"/>
    <property type="match status" value="1"/>
</dbReference>
<organism evidence="12 13">
    <name type="scientific">Anaeromyces robustus</name>
    <dbReference type="NCBI Taxonomy" id="1754192"/>
    <lineage>
        <taxon>Eukaryota</taxon>
        <taxon>Fungi</taxon>
        <taxon>Fungi incertae sedis</taxon>
        <taxon>Chytridiomycota</taxon>
        <taxon>Chytridiomycota incertae sedis</taxon>
        <taxon>Neocallimastigomycetes</taxon>
        <taxon>Neocallimastigales</taxon>
        <taxon>Neocallimastigaceae</taxon>
        <taxon>Anaeromyces</taxon>
    </lineage>
</organism>
<dbReference type="SUPFAM" id="SSF48619">
    <property type="entry name" value="Phospholipase A2, PLA2"/>
    <property type="match status" value="1"/>
</dbReference>
<evidence type="ECO:0000313" key="13">
    <source>
        <dbReference type="Proteomes" id="UP000193944"/>
    </source>
</evidence>
<keyword evidence="2 7" id="KW-0147">Chitin-binding</keyword>
<dbReference type="Gene3D" id="1.20.90.10">
    <property type="entry name" value="Phospholipase A2 domain"/>
    <property type="match status" value="1"/>
</dbReference>
<dbReference type="InterPro" id="IPR036444">
    <property type="entry name" value="PLipase_A2_dom_sf"/>
</dbReference>
<keyword evidence="7" id="KW-1015">Disulfide bond</keyword>
<gene>
    <name evidence="12" type="ORF">BCR32DRAFT_289083</name>
</gene>
<keyword evidence="6" id="KW-0119">Carbohydrate metabolism</keyword>
<dbReference type="GO" id="GO:0050482">
    <property type="term" value="P:arachidonate secretion"/>
    <property type="evidence" value="ECO:0007669"/>
    <property type="project" value="InterPro"/>
</dbReference>
<dbReference type="SUPFAM" id="SSF57016">
    <property type="entry name" value="Plant lectins/antimicrobial peptides"/>
    <property type="match status" value="1"/>
</dbReference>
<keyword evidence="13" id="KW-1185">Reference proteome</keyword>
<feature type="signal peptide" evidence="9">
    <location>
        <begin position="1"/>
        <end position="20"/>
    </location>
</feature>
<evidence type="ECO:0000256" key="1">
    <source>
        <dbReference type="ARBA" id="ARBA00001941"/>
    </source>
</evidence>
<dbReference type="InterPro" id="IPR036779">
    <property type="entry name" value="LysM_dom_sf"/>
</dbReference>
<evidence type="ECO:0000256" key="5">
    <source>
        <dbReference type="ARBA" id="ARBA00022801"/>
    </source>
</evidence>
<dbReference type="PANTHER" id="PTHR46471">
    <property type="entry name" value="CHITIN DEACETYLASE"/>
    <property type="match status" value="1"/>
</dbReference>
<evidence type="ECO:0000256" key="8">
    <source>
        <dbReference type="SAM" id="Coils"/>
    </source>
</evidence>
<evidence type="ECO:0000256" key="3">
    <source>
        <dbReference type="ARBA" id="ARBA00022723"/>
    </source>
</evidence>
<name>A0A1Y1XR32_9FUNG</name>
<dbReference type="SMART" id="SM00270">
    <property type="entry name" value="ChtBD1"/>
    <property type="match status" value="1"/>
</dbReference>
<feature type="disulfide bond" evidence="7">
    <location>
        <begin position="96"/>
        <end position="108"/>
    </location>
</feature>
<evidence type="ECO:0008006" key="14">
    <source>
        <dbReference type="Google" id="ProtNLM"/>
    </source>
</evidence>
<dbReference type="PANTHER" id="PTHR46471:SF2">
    <property type="entry name" value="CHITIN DEACETYLASE-RELATED"/>
    <property type="match status" value="1"/>
</dbReference>
<dbReference type="SUPFAM" id="SSF54106">
    <property type="entry name" value="LysM domain"/>
    <property type="match status" value="1"/>
</dbReference>
<evidence type="ECO:0000256" key="4">
    <source>
        <dbReference type="ARBA" id="ARBA00022729"/>
    </source>
</evidence>
<dbReference type="Gene3D" id="3.30.60.10">
    <property type="entry name" value="Endochitinase-like"/>
    <property type="match status" value="1"/>
</dbReference>
<dbReference type="CDD" id="cd00035">
    <property type="entry name" value="ChtBD1"/>
    <property type="match status" value="1"/>
</dbReference>
<accession>A0A1Y1XR32</accession>
<dbReference type="GO" id="GO:0008061">
    <property type="term" value="F:chitin binding"/>
    <property type="evidence" value="ECO:0007669"/>
    <property type="project" value="UniProtKB-UniRule"/>
</dbReference>
<reference evidence="12 13" key="2">
    <citation type="submission" date="2016-08" db="EMBL/GenBank/DDBJ databases">
        <title>Pervasive Adenine N6-methylation of Active Genes in Fungi.</title>
        <authorList>
            <consortium name="DOE Joint Genome Institute"/>
            <person name="Mondo S.J."/>
            <person name="Dannebaum R.O."/>
            <person name="Kuo R.C."/>
            <person name="Labutti K."/>
            <person name="Haridas S."/>
            <person name="Kuo A."/>
            <person name="Salamov A."/>
            <person name="Ahrendt S.R."/>
            <person name="Lipzen A."/>
            <person name="Sullivan W."/>
            <person name="Andreopoulos W.B."/>
            <person name="Clum A."/>
            <person name="Lindquist E."/>
            <person name="Daum C."/>
            <person name="Ramamoorthy G.K."/>
            <person name="Gryganskyi A."/>
            <person name="Culley D."/>
            <person name="Magnuson J.K."/>
            <person name="James T.Y."/>
            <person name="O'Malley M.A."/>
            <person name="Stajich J.E."/>
            <person name="Spatafora J.W."/>
            <person name="Visel A."/>
            <person name="Grigoriev I.V."/>
        </authorList>
    </citation>
    <scope>NUCLEOTIDE SEQUENCE [LARGE SCALE GENOMIC DNA]</scope>
    <source>
        <strain evidence="12 13">S4</strain>
    </source>
</reference>
<evidence type="ECO:0000259" key="11">
    <source>
        <dbReference type="PROSITE" id="PS51782"/>
    </source>
</evidence>
<dbReference type="InterPro" id="IPR036861">
    <property type="entry name" value="Endochitinase-like_sf"/>
</dbReference>
<reference evidence="12 13" key="1">
    <citation type="submission" date="2016-08" db="EMBL/GenBank/DDBJ databases">
        <title>A Parts List for Fungal Cellulosomes Revealed by Comparative Genomics.</title>
        <authorList>
            <consortium name="DOE Joint Genome Institute"/>
            <person name="Haitjema C.H."/>
            <person name="Gilmore S.P."/>
            <person name="Henske J.K."/>
            <person name="Solomon K.V."/>
            <person name="De Groot R."/>
            <person name="Kuo A."/>
            <person name="Mondo S.J."/>
            <person name="Salamov A.A."/>
            <person name="Labutti K."/>
            <person name="Zhao Z."/>
            <person name="Chiniquy J."/>
            <person name="Barry K."/>
            <person name="Brewer H.M."/>
            <person name="Purvine S.O."/>
            <person name="Wright A.T."/>
            <person name="Boxma B."/>
            <person name="Van Alen T."/>
            <person name="Hackstein J.H."/>
            <person name="Baker S.E."/>
            <person name="Grigoriev I.V."/>
            <person name="O'Malley M.A."/>
        </authorList>
    </citation>
    <scope>NUCLEOTIDE SEQUENCE [LARGE SCALE GENOMIC DNA]</scope>
    <source>
        <strain evidence="12 13">S4</strain>
    </source>
</reference>